<dbReference type="Proteomes" id="UP000224056">
    <property type="component" value="Chromosome"/>
</dbReference>
<dbReference type="AlphaFoldDB" id="A0AAD0AAW5"/>
<reference evidence="1 2" key="1">
    <citation type="submission" date="2016-10" db="EMBL/GenBank/DDBJ databases">
        <title>The whole genome sequencing and assembly of B. asteroides DSM 20089 strain.</title>
        <authorList>
            <person name="Lee Y.-J."/>
            <person name="Park M.-K."/>
            <person name="Yi H."/>
            <person name="Bahn Y.-S."/>
            <person name="Kim J.F."/>
            <person name="Lee D.-W."/>
        </authorList>
    </citation>
    <scope>NUCLEOTIDE SEQUENCE [LARGE SCALE GENOMIC DNA]</scope>
    <source>
        <strain evidence="1 2">DSM 20089</strain>
    </source>
</reference>
<accession>A0AAD0AAW5</accession>
<evidence type="ECO:0000313" key="2">
    <source>
        <dbReference type="Proteomes" id="UP000224056"/>
    </source>
</evidence>
<gene>
    <name evidence="1" type="ORF">BA20089_07570</name>
</gene>
<proteinExistence type="predicted"/>
<dbReference type="EMBL" id="CP017696">
    <property type="protein sequence ID" value="ATO41987.1"/>
    <property type="molecule type" value="Genomic_DNA"/>
</dbReference>
<protein>
    <submittedName>
        <fullName evidence="1">Uncharacterized protein</fullName>
    </submittedName>
</protein>
<dbReference type="GeneID" id="93051238"/>
<evidence type="ECO:0000313" key="1">
    <source>
        <dbReference type="EMBL" id="ATO41987.1"/>
    </source>
</evidence>
<organism evidence="1 2">
    <name type="scientific">Bifidobacterium asteroides DSM 20089</name>
    <dbReference type="NCBI Taxonomy" id="1437594"/>
    <lineage>
        <taxon>Bacteria</taxon>
        <taxon>Bacillati</taxon>
        <taxon>Actinomycetota</taxon>
        <taxon>Actinomycetes</taxon>
        <taxon>Bifidobacteriales</taxon>
        <taxon>Bifidobacteriaceae</taxon>
        <taxon>Bifidobacterium</taxon>
    </lineage>
</organism>
<dbReference type="RefSeq" id="WP_015022656.1">
    <property type="nucleotide sequence ID" value="NZ_CP017696.1"/>
</dbReference>
<sequence>MTSTPNTEFYGINTGGTPEEEALFSSPIKFGFNICWTARQRHHDKSRVYPGNRQTQRWCKSAKRPAPTGDNTDKYFMNTIYRTIPIGQQDGVFSAVAKQTMNDVLKNLNSQKLFALVRLIPNMAEGRHLYAYSFNDGEAEDFQGAGLAKDTPNS</sequence>
<name>A0AAD0AAW5_9BIFI</name>